<proteinExistence type="predicted"/>
<dbReference type="EMBL" id="CP136600">
    <property type="protein sequence ID" value="WOH37659.1"/>
    <property type="molecule type" value="Genomic_DNA"/>
</dbReference>
<sequence>MSSENFELSDGALRQRRNLMSVTLLVVFTHFAGVEFGEQVKFMGTSFKITNPNFIIQFILIIQAYFLWRFYQYFYHDKVTPALKFQYRNQLSSTQDKEILSQIFKKLPKGVQLISSSHTYSDIQKLDSSAGIYEVEVNSPNSDNSGDNKHLIEISRKSIEKKKFPVVFGFAFRGKIITDFYLPLIFVILSVPLNFV</sequence>
<feature type="transmembrane region" description="Helical" evidence="1">
    <location>
        <begin position="54"/>
        <end position="71"/>
    </location>
</feature>
<protein>
    <submittedName>
        <fullName evidence="3">Uncharacterized protein</fullName>
    </submittedName>
</protein>
<organism evidence="3 4">
    <name type="scientific">Thalassotalea fonticola</name>
    <dbReference type="NCBI Taxonomy" id="3065649"/>
    <lineage>
        <taxon>Bacteria</taxon>
        <taxon>Pseudomonadati</taxon>
        <taxon>Pseudomonadota</taxon>
        <taxon>Gammaproteobacteria</taxon>
        <taxon>Alteromonadales</taxon>
        <taxon>Colwelliaceae</taxon>
        <taxon>Thalassotalea</taxon>
    </lineage>
</organism>
<keyword evidence="4" id="KW-1185">Reference proteome</keyword>
<dbReference type="Proteomes" id="UP001301442">
    <property type="component" value="Chromosome"/>
</dbReference>
<evidence type="ECO:0000313" key="4">
    <source>
        <dbReference type="Proteomes" id="UP001301442"/>
    </source>
</evidence>
<keyword evidence="1" id="KW-1133">Transmembrane helix</keyword>
<feature type="transmembrane region" description="Helical" evidence="1">
    <location>
        <begin position="18"/>
        <end position="34"/>
    </location>
</feature>
<reference evidence="3" key="2">
    <citation type="journal article" date="2024" name="Int. J. Syst. Evol. Microbiol.">
        <title>Thalassotalea psychrophila sp. nov., Thalassotalea nanhaiensis sp. nov. and Thalassotalea fonticola sp. nov., three psychrophilic bacteria isolated from deep-sea sediment.</title>
        <authorList>
            <person name="Li A.Q."/>
            <person name="Qi X.Q."/>
            <person name="Zhang C."/>
            <person name="Huang X.G."/>
            <person name="Wen D.Y."/>
            <person name="Li X.G."/>
            <person name="Zhang W.J."/>
        </authorList>
    </citation>
    <scope>NUCLEOTIDE SEQUENCE</scope>
    <source>
        <strain evidence="3">S1-1</strain>
    </source>
</reference>
<reference evidence="3 4" key="1">
    <citation type="submission" date="2023-09" db="EMBL/GenBank/DDBJ databases">
        <authorList>
            <person name="Qi X."/>
        </authorList>
    </citation>
    <scope>NUCLEOTIDE SEQUENCE [LARGE SCALE GENOMIC DNA]</scope>
    <source>
        <strain evidence="3 4">S1-1</strain>
    </source>
</reference>
<accession>A0ABZ0GPM7</accession>
<evidence type="ECO:0000313" key="2">
    <source>
        <dbReference type="EMBL" id="WOH37659.1"/>
    </source>
</evidence>
<dbReference type="EMBL" id="CP136600">
    <property type="protein sequence ID" value="WOH37669.1"/>
    <property type="molecule type" value="Genomic_DNA"/>
</dbReference>
<dbReference type="RefSeq" id="WP_348396445.1">
    <property type="nucleotide sequence ID" value="NZ_CP136600.1"/>
</dbReference>
<feature type="transmembrane region" description="Helical" evidence="1">
    <location>
        <begin position="166"/>
        <end position="191"/>
    </location>
</feature>
<name>A0ABZ0GPM7_9GAMM</name>
<evidence type="ECO:0000256" key="1">
    <source>
        <dbReference type="SAM" id="Phobius"/>
    </source>
</evidence>
<evidence type="ECO:0000313" key="3">
    <source>
        <dbReference type="EMBL" id="WOH37669.1"/>
    </source>
</evidence>
<gene>
    <name evidence="3" type="ORF">RI844_00045</name>
    <name evidence="2" type="ORF">RI844_20235</name>
</gene>
<keyword evidence="1" id="KW-0812">Transmembrane</keyword>
<keyword evidence="1" id="KW-0472">Membrane</keyword>